<proteinExistence type="predicted"/>
<dbReference type="InterPro" id="IPR012902">
    <property type="entry name" value="N_methyl_site"/>
</dbReference>
<protein>
    <recommendedName>
        <fullName evidence="3">Prepilin-type N-terminal cleavage/methylation domain-containing protein</fullName>
    </recommendedName>
</protein>
<evidence type="ECO:0000256" key="1">
    <source>
        <dbReference type="SAM" id="Phobius"/>
    </source>
</evidence>
<keyword evidence="1" id="KW-0812">Transmembrane</keyword>
<gene>
    <name evidence="2" type="ORF">GALL_06930</name>
</gene>
<comment type="caution">
    <text evidence="2">The sequence shown here is derived from an EMBL/GenBank/DDBJ whole genome shotgun (WGS) entry which is preliminary data.</text>
</comment>
<organism evidence="2">
    <name type="scientific">mine drainage metagenome</name>
    <dbReference type="NCBI Taxonomy" id="410659"/>
    <lineage>
        <taxon>unclassified sequences</taxon>
        <taxon>metagenomes</taxon>
        <taxon>ecological metagenomes</taxon>
    </lineage>
</organism>
<keyword evidence="1" id="KW-1133">Transmembrane helix</keyword>
<name>A0A1J5TFS2_9ZZZZ</name>
<evidence type="ECO:0008006" key="3">
    <source>
        <dbReference type="Google" id="ProtNLM"/>
    </source>
</evidence>
<keyword evidence="1" id="KW-0472">Membrane</keyword>
<feature type="transmembrane region" description="Helical" evidence="1">
    <location>
        <begin position="12"/>
        <end position="33"/>
    </location>
</feature>
<evidence type="ECO:0000313" key="2">
    <source>
        <dbReference type="EMBL" id="OIR19809.1"/>
    </source>
</evidence>
<dbReference type="EMBL" id="MLJW01000001">
    <property type="protein sequence ID" value="OIR19809.1"/>
    <property type="molecule type" value="Genomic_DNA"/>
</dbReference>
<reference evidence="2" key="1">
    <citation type="submission" date="2016-10" db="EMBL/GenBank/DDBJ databases">
        <title>Sequence of Gallionella enrichment culture.</title>
        <authorList>
            <person name="Poehlein A."/>
            <person name="Muehling M."/>
            <person name="Daniel R."/>
        </authorList>
    </citation>
    <scope>NUCLEOTIDE SEQUENCE</scope>
</reference>
<dbReference type="AlphaFoldDB" id="A0A1J5TFS2"/>
<sequence length="155" mass="16413">MAICRQHGFTLIEALVSLLVFWLGLLGIALYTASGLKTSASNQVRATSVYAASLAMEPVLYQTRADCLSAALGTFPRTVTSDNGRDSYAITLVRASDGRGTQIAAGNAVTIPFGSWVSPVTITLGIPYTGSDNKVYTAYPSYTVILENYTTACNA</sequence>
<dbReference type="Pfam" id="PF07963">
    <property type="entry name" value="N_methyl"/>
    <property type="match status" value="1"/>
</dbReference>
<accession>A0A1J5TFS2</accession>